<keyword evidence="3" id="KW-1185">Reference proteome</keyword>
<reference evidence="2 3" key="2">
    <citation type="submission" date="2024-05" db="EMBL/GenBank/DDBJ databases">
        <authorList>
            <person name="Chen Y."/>
            <person name="Shah S."/>
            <person name="Dougan E. K."/>
            <person name="Thang M."/>
            <person name="Chan C."/>
        </authorList>
    </citation>
    <scope>NUCLEOTIDE SEQUENCE [LARGE SCALE GENOMIC DNA]</scope>
</reference>
<accession>A0A9P1CE24</accession>
<evidence type="ECO:0000313" key="2">
    <source>
        <dbReference type="EMBL" id="CAL4777127.1"/>
    </source>
</evidence>
<organism evidence="1">
    <name type="scientific">Cladocopium goreaui</name>
    <dbReference type="NCBI Taxonomy" id="2562237"/>
    <lineage>
        <taxon>Eukaryota</taxon>
        <taxon>Sar</taxon>
        <taxon>Alveolata</taxon>
        <taxon>Dinophyceae</taxon>
        <taxon>Suessiales</taxon>
        <taxon>Symbiodiniaceae</taxon>
        <taxon>Cladocopium</taxon>
    </lineage>
</organism>
<comment type="caution">
    <text evidence="1">The sequence shown here is derived from an EMBL/GenBank/DDBJ whole genome shotgun (WGS) entry which is preliminary data.</text>
</comment>
<dbReference type="EMBL" id="CAMXCT010001407">
    <property type="protein sequence ID" value="CAI3989815.1"/>
    <property type="molecule type" value="Genomic_DNA"/>
</dbReference>
<name>A0A9P1CE24_9DINO</name>
<gene>
    <name evidence="1" type="ORF">C1SCF055_LOCUS16856</name>
</gene>
<dbReference type="EMBL" id="CAMXCT030001407">
    <property type="protein sequence ID" value="CAL4777127.1"/>
    <property type="molecule type" value="Genomic_DNA"/>
</dbReference>
<proteinExistence type="predicted"/>
<dbReference type="EMBL" id="CAMXCT020001407">
    <property type="protein sequence ID" value="CAL1143190.1"/>
    <property type="molecule type" value="Genomic_DNA"/>
</dbReference>
<dbReference type="AlphaFoldDB" id="A0A9P1CE24"/>
<sequence length="180" mass="19839">MTMSHRHSQPLLQHMISFPGRLPDFRHTRRLMTMTMTVTSVNATNMIVTSVNATNMNVMSVNAMNVNAMSKSATSVTAMSMIATMTMIAMSRTATSTVEVGMGDMDMSDTDMNDGTTDMDVSATTRSYQTTLIQGYPQLILTRSIWPTLTRCTLHWKACHKRPLCQTSMTGELMIGGGIL</sequence>
<protein>
    <submittedName>
        <fullName evidence="1">Uncharacterized protein</fullName>
    </submittedName>
</protein>
<dbReference type="Proteomes" id="UP001152797">
    <property type="component" value="Unassembled WGS sequence"/>
</dbReference>
<evidence type="ECO:0000313" key="3">
    <source>
        <dbReference type="Proteomes" id="UP001152797"/>
    </source>
</evidence>
<reference evidence="1" key="1">
    <citation type="submission" date="2022-10" db="EMBL/GenBank/DDBJ databases">
        <authorList>
            <person name="Chen Y."/>
            <person name="Dougan E. K."/>
            <person name="Chan C."/>
            <person name="Rhodes N."/>
            <person name="Thang M."/>
        </authorList>
    </citation>
    <scope>NUCLEOTIDE SEQUENCE</scope>
</reference>
<evidence type="ECO:0000313" key="1">
    <source>
        <dbReference type="EMBL" id="CAI3989815.1"/>
    </source>
</evidence>